<evidence type="ECO:0000313" key="1">
    <source>
        <dbReference type="EMBL" id="KAA1426973.1"/>
    </source>
</evidence>
<protein>
    <submittedName>
        <fullName evidence="1">TetR/AcrR family transcriptional regulator</fullName>
    </submittedName>
</protein>
<dbReference type="Proteomes" id="UP000324351">
    <property type="component" value="Unassembled WGS sequence"/>
</dbReference>
<reference evidence="1 2" key="2">
    <citation type="submission" date="2019-09" db="EMBL/GenBank/DDBJ databases">
        <authorList>
            <person name="Jin C."/>
        </authorList>
    </citation>
    <scope>NUCLEOTIDE SEQUENCE [LARGE SCALE GENOMIC DNA]</scope>
    <source>
        <strain evidence="1 2">BN140041</strain>
    </source>
</reference>
<sequence length="214" mass="22593">MVTERTYGGVAADDRRQRRRTALLDAGLECLGSEDADISVRRVCAVSGLTQRYFYESFANLDELQVALFNQIAADVAVEGVAALEAHPSADLDEACRVVFSGAYSVFRRDPRKARAALAVASGTVGLTEARRAIVLSYADTLLAYLGAEFGQPVDTTRARIASLYAVGGALEVTHAVLNGDVDLTEEELSEVAGGLLASSVRQLAAPRSGASPA</sequence>
<evidence type="ECO:0000313" key="2">
    <source>
        <dbReference type="Proteomes" id="UP000324351"/>
    </source>
</evidence>
<dbReference type="SUPFAM" id="SSF46689">
    <property type="entry name" value="Homeodomain-like"/>
    <property type="match status" value="1"/>
</dbReference>
<comment type="caution">
    <text evidence="1">The sequence shown here is derived from an EMBL/GenBank/DDBJ whole genome shotgun (WGS) entry which is preliminary data.</text>
</comment>
<dbReference type="EMBL" id="VUJW01000004">
    <property type="protein sequence ID" value="KAA1426973.1"/>
    <property type="molecule type" value="Genomic_DNA"/>
</dbReference>
<gene>
    <name evidence="1" type="ORF">F0U47_11715</name>
</gene>
<organism evidence="1 2">
    <name type="scientific">Nocardioides antri</name>
    <dbReference type="NCBI Taxonomy" id="2607659"/>
    <lineage>
        <taxon>Bacteria</taxon>
        <taxon>Bacillati</taxon>
        <taxon>Actinomycetota</taxon>
        <taxon>Actinomycetes</taxon>
        <taxon>Propionibacteriales</taxon>
        <taxon>Nocardioidaceae</taxon>
        <taxon>Nocardioides</taxon>
    </lineage>
</organism>
<name>A0A5B1M214_9ACTN</name>
<dbReference type="AlphaFoldDB" id="A0A5B1M214"/>
<keyword evidence="2" id="KW-1185">Reference proteome</keyword>
<reference evidence="1 2" key="1">
    <citation type="submission" date="2019-09" db="EMBL/GenBank/DDBJ databases">
        <title>Nocardioides panacisoli sp. nov., isolated from the soil of a ginseng field.</title>
        <authorList>
            <person name="Cho C."/>
        </authorList>
    </citation>
    <scope>NUCLEOTIDE SEQUENCE [LARGE SCALE GENOMIC DNA]</scope>
    <source>
        <strain evidence="1 2">BN140041</strain>
    </source>
</reference>
<dbReference type="Gene3D" id="1.10.357.10">
    <property type="entry name" value="Tetracycline Repressor, domain 2"/>
    <property type="match status" value="1"/>
</dbReference>
<proteinExistence type="predicted"/>
<dbReference type="RefSeq" id="WP_149750665.1">
    <property type="nucleotide sequence ID" value="NZ_VUJW01000004.1"/>
</dbReference>
<dbReference type="InterPro" id="IPR009057">
    <property type="entry name" value="Homeodomain-like_sf"/>
</dbReference>
<accession>A0A5B1M214</accession>